<reference evidence="1" key="1">
    <citation type="submission" date="2019-08" db="EMBL/GenBank/DDBJ databases">
        <authorList>
            <person name="Kucharzyk K."/>
            <person name="Murdoch R.W."/>
            <person name="Higgins S."/>
            <person name="Loffler F."/>
        </authorList>
    </citation>
    <scope>NUCLEOTIDE SEQUENCE</scope>
</reference>
<proteinExistence type="predicted"/>
<accession>A0A645EE08</accession>
<protein>
    <submittedName>
        <fullName evidence="1">Uncharacterized protein</fullName>
    </submittedName>
</protein>
<gene>
    <name evidence="1" type="ORF">SDC9_146193</name>
</gene>
<sequence>MCIAHVAFDLRLWHERRDRVHNDDVDCTTAHKCLGNLKRLLARIRLRDVEIVHAYAQCLRICGVERVLRVDERRSTAHALRFGNDMQGDGGFTGGFRPKYLDDSAAWNAANAERIVQREAAGRHSRNRRTRCSVAEFHNCAFAKLLFDLTQSNFQCFFFFDHHSIPFVRCNPSC</sequence>
<dbReference type="AlphaFoldDB" id="A0A645EE08"/>
<comment type="caution">
    <text evidence="1">The sequence shown here is derived from an EMBL/GenBank/DDBJ whole genome shotgun (WGS) entry which is preliminary data.</text>
</comment>
<evidence type="ECO:0000313" key="1">
    <source>
        <dbReference type="EMBL" id="MPM99003.1"/>
    </source>
</evidence>
<organism evidence="1">
    <name type="scientific">bioreactor metagenome</name>
    <dbReference type="NCBI Taxonomy" id="1076179"/>
    <lineage>
        <taxon>unclassified sequences</taxon>
        <taxon>metagenomes</taxon>
        <taxon>ecological metagenomes</taxon>
    </lineage>
</organism>
<name>A0A645EE08_9ZZZZ</name>
<dbReference type="EMBL" id="VSSQ01045125">
    <property type="protein sequence ID" value="MPM99003.1"/>
    <property type="molecule type" value="Genomic_DNA"/>
</dbReference>